<dbReference type="Pfam" id="PF00001">
    <property type="entry name" value="7tm_1"/>
    <property type="match status" value="1"/>
</dbReference>
<dbReference type="RefSeq" id="NP_001296626.1">
    <property type="nucleotide sequence ID" value="NM_001309697.1"/>
</dbReference>
<evidence type="ECO:0000256" key="6">
    <source>
        <dbReference type="ARBA" id="ARBA00023170"/>
    </source>
</evidence>
<comment type="subcellular location">
    <subcellularLocation>
        <location evidence="1">Membrane</location>
        <topology evidence="1">Multi-pass membrane protein</topology>
    </subcellularLocation>
</comment>
<dbReference type="CDD" id="cd14969">
    <property type="entry name" value="7tmA_Opsins_type2_animals"/>
    <property type="match status" value="1"/>
</dbReference>
<proteinExistence type="evidence at transcript level"/>
<sequence>MISVIVLSSILCGCSVVLNLIVILTVSKKRSKDLRHLILMSLALCEGMSITVWYLNYVYSYFHKHEPLTKKLCGISGFIVLYLTITAVSHLVWLCIYRFISISHPLKIHYFFVDTKRRVLYFILPCWIYGLFWSSAPLFGWIKLGEENSSYYRCTVIYYPDEFLKRSYLFVFIVFFYFMPLSAISFFTLKVHLELRSMLKQCKKVSGNNALITKDTYKLARQDFINACLIVASFAVVWSPYALCVFALSLGYKKLKGFLFFCALFSKLSTIFDPIIYCLVYKNFRETLRRDIKTIFKVAAVAPQ</sequence>
<feature type="transmembrane region" description="Helical" evidence="8">
    <location>
        <begin position="258"/>
        <end position="280"/>
    </location>
</feature>
<evidence type="ECO:0000259" key="9">
    <source>
        <dbReference type="PROSITE" id="PS50262"/>
    </source>
</evidence>
<feature type="transmembrane region" description="Helical" evidence="8">
    <location>
        <begin position="224"/>
        <end position="252"/>
    </location>
</feature>
<dbReference type="PRINTS" id="PR00237">
    <property type="entry name" value="GPCRRHODOPSN"/>
</dbReference>
<feature type="domain" description="G-protein coupled receptors family 1 profile" evidence="9">
    <location>
        <begin position="18"/>
        <end position="277"/>
    </location>
</feature>
<evidence type="ECO:0000256" key="1">
    <source>
        <dbReference type="ARBA" id="ARBA00004141"/>
    </source>
</evidence>
<keyword evidence="5 8" id="KW-0472">Membrane</keyword>
<evidence type="ECO:0000256" key="7">
    <source>
        <dbReference type="ARBA" id="ARBA00023224"/>
    </source>
</evidence>
<reference evidence="10" key="1">
    <citation type="submission" date="2000-10" db="EMBL/GenBank/DDBJ databases">
        <title>The molecular evolution of animal photoreceptors.</title>
        <authorList>
            <person name="Koyanagi M."/>
            <person name="Terakita A."/>
            <person name="Iwabe N."/>
            <person name="Shichida Y."/>
            <person name="Miyata T."/>
        </authorList>
    </citation>
    <scope>NUCLEOTIDE SEQUENCE</scope>
    <source>
        <strain evidence="10">105</strain>
    </source>
</reference>
<dbReference type="AlphaFoldDB" id="F1LIP0"/>
<gene>
    <name evidence="10" type="primary">hydropsin3</name>
</gene>
<feature type="transmembrane region" description="Helical" evidence="8">
    <location>
        <begin position="37"/>
        <end position="55"/>
    </location>
</feature>
<evidence type="ECO:0000256" key="4">
    <source>
        <dbReference type="ARBA" id="ARBA00023040"/>
    </source>
</evidence>
<dbReference type="PANTHER" id="PTHR24240">
    <property type="entry name" value="OPSIN"/>
    <property type="match status" value="1"/>
</dbReference>
<evidence type="ECO:0000256" key="5">
    <source>
        <dbReference type="ARBA" id="ARBA00023136"/>
    </source>
</evidence>
<feature type="transmembrane region" description="Helical" evidence="8">
    <location>
        <begin position="168"/>
        <end position="189"/>
    </location>
</feature>
<dbReference type="InterPro" id="IPR050125">
    <property type="entry name" value="GPCR_opsins"/>
</dbReference>
<evidence type="ECO:0000313" key="10">
    <source>
        <dbReference type="EMBL" id="BAD67143.1"/>
    </source>
</evidence>
<dbReference type="Gene3D" id="1.20.1070.10">
    <property type="entry name" value="Rhodopsin 7-helix transmembrane proteins"/>
    <property type="match status" value="1"/>
</dbReference>
<dbReference type="InterPro" id="IPR000276">
    <property type="entry name" value="GPCR_Rhodpsn"/>
</dbReference>
<feature type="transmembrane region" description="Helical" evidence="8">
    <location>
        <begin position="6"/>
        <end position="25"/>
    </location>
</feature>
<accession>F1LIP0</accession>
<name>F1LIP0_HYDVU</name>
<dbReference type="EMBL" id="AB050600">
    <property type="protein sequence ID" value="BAD67143.1"/>
    <property type="molecule type" value="mRNA"/>
</dbReference>
<dbReference type="SMR" id="F1LIP0"/>
<organism evidence="10">
    <name type="scientific">Hydra vulgaris</name>
    <name type="common">Hydra</name>
    <name type="synonym">Hydra attenuata</name>
    <dbReference type="NCBI Taxonomy" id="6087"/>
    <lineage>
        <taxon>Eukaryota</taxon>
        <taxon>Metazoa</taxon>
        <taxon>Cnidaria</taxon>
        <taxon>Hydrozoa</taxon>
        <taxon>Hydroidolina</taxon>
        <taxon>Anthoathecata</taxon>
        <taxon>Aplanulata</taxon>
        <taxon>Hydridae</taxon>
        <taxon>Hydra</taxon>
    </lineage>
</organism>
<feature type="transmembrane region" description="Helical" evidence="8">
    <location>
        <begin position="119"/>
        <end position="142"/>
    </location>
</feature>
<dbReference type="OrthoDB" id="2105199at2759"/>
<keyword evidence="3 8" id="KW-1133">Transmembrane helix</keyword>
<keyword evidence="2 8" id="KW-0812">Transmembrane</keyword>
<dbReference type="GO" id="GO:0016020">
    <property type="term" value="C:membrane"/>
    <property type="evidence" value="ECO:0007669"/>
    <property type="project" value="UniProtKB-SubCell"/>
</dbReference>
<keyword evidence="6" id="KW-0675">Receptor</keyword>
<dbReference type="GO" id="GO:0004930">
    <property type="term" value="F:G protein-coupled receptor activity"/>
    <property type="evidence" value="ECO:0007669"/>
    <property type="project" value="UniProtKB-KW"/>
</dbReference>
<keyword evidence="4" id="KW-0297">G-protein coupled receptor</keyword>
<dbReference type="InterPro" id="IPR017452">
    <property type="entry name" value="GPCR_Rhodpsn_7TM"/>
</dbReference>
<dbReference type="PROSITE" id="PS50262">
    <property type="entry name" value="G_PROTEIN_RECEP_F1_2"/>
    <property type="match status" value="1"/>
</dbReference>
<dbReference type="KEGG" id="hmg:101237290"/>
<keyword evidence="7" id="KW-0807">Transducer</keyword>
<protein>
    <submittedName>
        <fullName evidence="10">Opsin</fullName>
    </submittedName>
</protein>
<evidence type="ECO:0000256" key="3">
    <source>
        <dbReference type="ARBA" id="ARBA00022989"/>
    </source>
</evidence>
<feature type="transmembrane region" description="Helical" evidence="8">
    <location>
        <begin position="75"/>
        <end position="99"/>
    </location>
</feature>
<dbReference type="GeneID" id="101237290"/>
<evidence type="ECO:0000256" key="2">
    <source>
        <dbReference type="ARBA" id="ARBA00022692"/>
    </source>
</evidence>
<dbReference type="SUPFAM" id="SSF81321">
    <property type="entry name" value="Family A G protein-coupled receptor-like"/>
    <property type="match status" value="1"/>
</dbReference>
<evidence type="ECO:0000256" key="8">
    <source>
        <dbReference type="SAM" id="Phobius"/>
    </source>
</evidence>